<keyword evidence="4" id="KW-1185">Reference proteome</keyword>
<evidence type="ECO:0000256" key="1">
    <source>
        <dbReference type="SAM" id="Coils"/>
    </source>
</evidence>
<name>A0A9W7G8E2_9STRA</name>
<evidence type="ECO:0000256" key="2">
    <source>
        <dbReference type="SAM" id="MobiDB-lite"/>
    </source>
</evidence>
<feature type="coiled-coil region" evidence="1">
    <location>
        <begin position="144"/>
        <end position="178"/>
    </location>
</feature>
<dbReference type="EMBL" id="BRYA01000069">
    <property type="protein sequence ID" value="GMI36869.1"/>
    <property type="molecule type" value="Genomic_DNA"/>
</dbReference>
<accession>A0A9W7G8E2</accession>
<evidence type="ECO:0000313" key="3">
    <source>
        <dbReference type="EMBL" id="GMI36869.1"/>
    </source>
</evidence>
<feature type="compositionally biased region" description="Low complexity" evidence="2">
    <location>
        <begin position="1"/>
        <end position="13"/>
    </location>
</feature>
<reference evidence="4" key="1">
    <citation type="journal article" date="2023" name="Commun. Biol.">
        <title>Genome analysis of Parmales, the sister group of diatoms, reveals the evolutionary specialization of diatoms from phago-mixotrophs to photoautotrophs.</title>
        <authorList>
            <person name="Ban H."/>
            <person name="Sato S."/>
            <person name="Yoshikawa S."/>
            <person name="Yamada K."/>
            <person name="Nakamura Y."/>
            <person name="Ichinomiya M."/>
            <person name="Sato N."/>
            <person name="Blanc-Mathieu R."/>
            <person name="Endo H."/>
            <person name="Kuwata A."/>
            <person name="Ogata H."/>
        </authorList>
    </citation>
    <scope>NUCLEOTIDE SEQUENCE [LARGE SCALE GENOMIC DNA]</scope>
</reference>
<proteinExistence type="predicted"/>
<dbReference type="AlphaFoldDB" id="A0A9W7G8E2"/>
<evidence type="ECO:0000313" key="4">
    <source>
        <dbReference type="Proteomes" id="UP001165065"/>
    </source>
</evidence>
<comment type="caution">
    <text evidence="3">The sequence shown here is derived from an EMBL/GenBank/DDBJ whole genome shotgun (WGS) entry which is preliminary data.</text>
</comment>
<protein>
    <submittedName>
        <fullName evidence="3">Uncharacterized protein</fullName>
    </submittedName>
</protein>
<keyword evidence="1" id="KW-0175">Coiled coil</keyword>
<dbReference type="OrthoDB" id="200145at2759"/>
<dbReference type="Proteomes" id="UP001165065">
    <property type="component" value="Unassembled WGS sequence"/>
</dbReference>
<sequence length="431" mass="46003">MSSTASLRSVLSSLPPPPPTTNAPSASSIAKSKLSYIMSRNKYLTTRLEEKLTTYVGTYGSDVTEEGFAHPEKPAVSGDDDKVVEDCIALAGEISKLESAIVCSRGAVEEGRSDLEKCVEAMEEDGTGVADDGEEVVQAKAGDINQLEGEIAEEGKRKTELIRRIEECKRQVLENEKRTATAAAGLAAAGGTVDSVVKVKGDLQGTNDMIAWYTAVKTAMEQLAGVEVKKVKQGKDGCNVVIGMKAGPDGESRDLVVCCKVKGGKLQVDDAVLKGEVIRDSMGIIKSDLPDLTDLVQFAGNMEGPHDVRTVVREARERLRSAAARVRDVGELRKRMQVKSQGGALEVVKVMVCEGGMVDVRLSKDYPKGRAVTVTGLEARGVGGEAVEAIKREINGEVWEGVGKAMEKCRERVTEERVKGVGDGLGLGLPR</sequence>
<feature type="region of interest" description="Disordered" evidence="2">
    <location>
        <begin position="1"/>
        <end position="28"/>
    </location>
</feature>
<organism evidence="3 4">
    <name type="scientific">Triparma columacea</name>
    <dbReference type="NCBI Taxonomy" id="722753"/>
    <lineage>
        <taxon>Eukaryota</taxon>
        <taxon>Sar</taxon>
        <taxon>Stramenopiles</taxon>
        <taxon>Ochrophyta</taxon>
        <taxon>Bolidophyceae</taxon>
        <taxon>Parmales</taxon>
        <taxon>Triparmaceae</taxon>
        <taxon>Triparma</taxon>
    </lineage>
</organism>
<gene>
    <name evidence="3" type="ORF">TrCOL_g7007</name>
</gene>